<accession>A0ACC2RVD0</accession>
<reference evidence="1" key="1">
    <citation type="submission" date="2022-04" db="EMBL/GenBank/DDBJ databases">
        <title>Genome of the entomopathogenic fungus Entomophthora muscae.</title>
        <authorList>
            <person name="Elya C."/>
            <person name="Lovett B.R."/>
            <person name="Lee E."/>
            <person name="Macias A.M."/>
            <person name="Hajek A.E."/>
            <person name="De Bivort B.L."/>
            <person name="Kasson M.T."/>
            <person name="De Fine Licht H.H."/>
            <person name="Stajich J.E."/>
        </authorList>
    </citation>
    <scope>NUCLEOTIDE SEQUENCE</scope>
    <source>
        <strain evidence="1">Berkeley</strain>
    </source>
</reference>
<evidence type="ECO:0000313" key="2">
    <source>
        <dbReference type="Proteomes" id="UP001165960"/>
    </source>
</evidence>
<dbReference type="Proteomes" id="UP001165960">
    <property type="component" value="Unassembled WGS sequence"/>
</dbReference>
<dbReference type="EMBL" id="QTSX02006475">
    <property type="protein sequence ID" value="KAJ9053982.1"/>
    <property type="molecule type" value="Genomic_DNA"/>
</dbReference>
<proteinExistence type="predicted"/>
<gene>
    <name evidence="1" type="ORF">DSO57_1019161</name>
</gene>
<evidence type="ECO:0000313" key="1">
    <source>
        <dbReference type="EMBL" id="KAJ9053982.1"/>
    </source>
</evidence>
<protein>
    <submittedName>
        <fullName evidence="1">Uncharacterized protein</fullName>
    </submittedName>
</protein>
<name>A0ACC2RVD0_9FUNG</name>
<organism evidence="1 2">
    <name type="scientific">Entomophthora muscae</name>
    <dbReference type="NCBI Taxonomy" id="34485"/>
    <lineage>
        <taxon>Eukaryota</taxon>
        <taxon>Fungi</taxon>
        <taxon>Fungi incertae sedis</taxon>
        <taxon>Zoopagomycota</taxon>
        <taxon>Entomophthoromycotina</taxon>
        <taxon>Entomophthoromycetes</taxon>
        <taxon>Entomophthorales</taxon>
        <taxon>Entomophthoraceae</taxon>
        <taxon>Entomophthora</taxon>
    </lineage>
</organism>
<keyword evidence="2" id="KW-1185">Reference proteome</keyword>
<sequence length="138" mass="15786">MQYKDCVEDEPDEAEREKSKWNPFVKKKPSCEVKSDSSSLLEEIAVLKSFMIQHTSGLPLTCYNCQKLSHVAAHCPVKQCGYCRIENEHTSNKYPACLARVKPKVAYSMFVELMVKEAYRYTSSTQCRQTPLPGIPHH</sequence>
<comment type="caution">
    <text evidence="1">The sequence shown here is derived from an EMBL/GenBank/DDBJ whole genome shotgun (WGS) entry which is preliminary data.</text>
</comment>